<proteinExistence type="inferred from homology"/>
<feature type="domain" description="Penicillin-binding protein transpeptidase" evidence="7">
    <location>
        <begin position="277"/>
        <end position="583"/>
    </location>
</feature>
<evidence type="ECO:0000313" key="10">
    <source>
        <dbReference type="Proteomes" id="UP000070352"/>
    </source>
</evidence>
<name>A0A135L2A7_9BACI</name>
<dbReference type="Pfam" id="PF03717">
    <property type="entry name" value="PBP_dimer"/>
    <property type="match status" value="1"/>
</dbReference>
<keyword evidence="5" id="KW-0472">Membrane</keyword>
<protein>
    <recommendedName>
        <fullName evidence="4">serine-type D-Ala-D-Ala carboxypeptidase</fullName>
        <ecNumber evidence="4">3.4.16.4</ecNumber>
    </recommendedName>
</protein>
<dbReference type="Pfam" id="PF00905">
    <property type="entry name" value="Transpeptidase"/>
    <property type="match status" value="1"/>
</dbReference>
<dbReference type="SUPFAM" id="SSF56519">
    <property type="entry name" value="Penicillin binding protein dimerisation domain"/>
    <property type="match status" value="1"/>
</dbReference>
<dbReference type="GO" id="GO:0005886">
    <property type="term" value="C:plasma membrane"/>
    <property type="evidence" value="ECO:0007669"/>
    <property type="project" value="TreeGrafter"/>
</dbReference>
<dbReference type="Proteomes" id="UP000070352">
    <property type="component" value="Unassembled WGS sequence"/>
</dbReference>
<dbReference type="GO" id="GO:0008658">
    <property type="term" value="F:penicillin binding"/>
    <property type="evidence" value="ECO:0007669"/>
    <property type="project" value="InterPro"/>
</dbReference>
<sequence length="591" mass="67075">MAHPSRNKRRMFQVLILLSMLWVALLGRLSWIQIIATRDFSSHHIDLITNSIRQRKQEFILSNGRGNIYDRNQQSLLGQKEIRTVIIFPFIKQEINTENIKTLADILNLNLTFLTNKMSKMKSPNYLDIDGNPIEITFEQQKKIEALNMPGILATTYTFQDAEQVLAKHVIGFLGQAPKEILENETYQDFLKRGILKKDSLIGRSGLQKSFQELLMGVGESKIAYFVDNQRKPLNGLASKYQIPEDPYYPLSLVTTIDKEVQSFAEKELRKYGIEDGSVVVLDAKNADILAMASAPDFQLDRVNPTSTDWNNKAVQVIEPGSIFKTVVAIAGLEEGVVTPQEKFAYQGEYDFYHFSVDQDSEEMTFSDGYADSINFIFGKVAEWLGPEKIEEYADKLGLVGQVGWRGRFFNNESFQQIDNEQKNRVFHENTNKKDLGSILRTAIGQQDVRISPLAAANLVVTVLNDGEVYQPRLVEKVVYKNGADYYQFSIHKNEEKVGSPRTYEEMRKMMEKVVEEGTGKILRQAKWKLAGKSGTAETDKTKNNQWFIGYGPVESPKYAVAVAVKNVSTSKPLAKQVFMGIMDDLADYED</sequence>
<comment type="similarity">
    <text evidence="3">Belongs to the transpeptidase family.</text>
</comment>
<evidence type="ECO:0000256" key="1">
    <source>
        <dbReference type="ARBA" id="ARBA00004370"/>
    </source>
</evidence>
<comment type="catalytic activity">
    <reaction evidence="6">
        <text>Preferential cleavage: (Ac)2-L-Lys-D-Ala-|-D-Ala. Also transpeptidation of peptidyl-alanyl moieties that are N-acyl substituents of D-alanine.</text>
        <dbReference type="EC" id="3.4.16.4"/>
    </reaction>
</comment>
<dbReference type="InterPro" id="IPR012338">
    <property type="entry name" value="Beta-lactam/transpept-like"/>
</dbReference>
<feature type="domain" description="Penicillin-binding protein dimerisation" evidence="8">
    <location>
        <begin position="64"/>
        <end position="230"/>
    </location>
</feature>
<evidence type="ECO:0000256" key="6">
    <source>
        <dbReference type="ARBA" id="ARBA00034000"/>
    </source>
</evidence>
<dbReference type="OrthoDB" id="2985542at2"/>
<dbReference type="PANTHER" id="PTHR30627">
    <property type="entry name" value="PEPTIDOGLYCAN D,D-TRANSPEPTIDASE"/>
    <property type="match status" value="1"/>
</dbReference>
<dbReference type="InterPro" id="IPR050515">
    <property type="entry name" value="Beta-lactam/transpept"/>
</dbReference>
<dbReference type="Gene3D" id="3.40.710.10">
    <property type="entry name" value="DD-peptidase/beta-lactamase superfamily"/>
    <property type="match status" value="1"/>
</dbReference>
<dbReference type="PANTHER" id="PTHR30627:SF24">
    <property type="entry name" value="PENICILLIN-BINDING PROTEIN 4B"/>
    <property type="match status" value="1"/>
</dbReference>
<dbReference type="STRING" id="1413211.U473_03200"/>
<evidence type="ECO:0000256" key="2">
    <source>
        <dbReference type="ARBA" id="ARBA00004752"/>
    </source>
</evidence>
<dbReference type="EC" id="3.4.16.4" evidence="4"/>
<dbReference type="GO" id="GO:0071972">
    <property type="term" value="F:peptidoglycan L,D-transpeptidase activity"/>
    <property type="evidence" value="ECO:0007669"/>
    <property type="project" value="TreeGrafter"/>
</dbReference>
<dbReference type="Gene3D" id="3.90.1310.10">
    <property type="entry name" value="Penicillin-binding protein 2a (Domain 2)"/>
    <property type="match status" value="1"/>
</dbReference>
<evidence type="ECO:0000256" key="4">
    <source>
        <dbReference type="ARBA" id="ARBA00012448"/>
    </source>
</evidence>
<dbReference type="InterPro" id="IPR005311">
    <property type="entry name" value="PBP_dimer"/>
</dbReference>
<reference evidence="9 10" key="1">
    <citation type="submission" date="2016-02" db="EMBL/GenBank/DDBJ databases">
        <title>Draft Genome for Tepidibacillus decaturensis nov. sp. Strain Z9, an Anaerobic, Moderately Thermophilic and Heterotrophic Bacterium from Deep Subsurface of the Illinois Basin, USA.</title>
        <authorList>
            <person name="Dong Y."/>
            <person name="Chang J.Y."/>
            <person name="Sanford R."/>
            <person name="Fouke B.W."/>
        </authorList>
    </citation>
    <scope>NUCLEOTIDE SEQUENCE [LARGE SCALE GENOMIC DNA]</scope>
    <source>
        <strain evidence="9 10">Z9</strain>
    </source>
</reference>
<dbReference type="InterPro" id="IPR036138">
    <property type="entry name" value="PBP_dimer_sf"/>
</dbReference>
<evidence type="ECO:0000256" key="5">
    <source>
        <dbReference type="ARBA" id="ARBA00023136"/>
    </source>
</evidence>
<comment type="subcellular location">
    <subcellularLocation>
        <location evidence="1">Membrane</location>
    </subcellularLocation>
</comment>
<accession>A0A135L2A7</accession>
<dbReference type="SUPFAM" id="SSF56601">
    <property type="entry name" value="beta-lactamase/transpeptidase-like"/>
    <property type="match status" value="1"/>
</dbReference>
<dbReference type="GO" id="GO:0009252">
    <property type="term" value="P:peptidoglycan biosynthetic process"/>
    <property type="evidence" value="ECO:0007669"/>
    <property type="project" value="UniProtKB-UniPathway"/>
</dbReference>
<comment type="pathway">
    <text evidence="2">Cell wall biogenesis; peptidoglycan biosynthesis.</text>
</comment>
<dbReference type="UniPathway" id="UPA00219"/>
<dbReference type="InterPro" id="IPR001460">
    <property type="entry name" value="PCN-bd_Tpept"/>
</dbReference>
<evidence type="ECO:0000259" key="7">
    <source>
        <dbReference type="Pfam" id="PF00905"/>
    </source>
</evidence>
<dbReference type="GO" id="GO:0071555">
    <property type="term" value="P:cell wall organization"/>
    <property type="evidence" value="ECO:0007669"/>
    <property type="project" value="TreeGrafter"/>
</dbReference>
<dbReference type="AlphaFoldDB" id="A0A135L2A7"/>
<dbReference type="EMBL" id="LSKU01000001">
    <property type="protein sequence ID" value="KXG43138.1"/>
    <property type="molecule type" value="Genomic_DNA"/>
</dbReference>
<dbReference type="GO" id="GO:0009002">
    <property type="term" value="F:serine-type D-Ala-D-Ala carboxypeptidase activity"/>
    <property type="evidence" value="ECO:0007669"/>
    <property type="project" value="UniProtKB-EC"/>
</dbReference>
<evidence type="ECO:0000259" key="8">
    <source>
        <dbReference type="Pfam" id="PF03717"/>
    </source>
</evidence>
<organism evidence="9 10">
    <name type="scientific">Tepidibacillus decaturensis</name>
    <dbReference type="NCBI Taxonomy" id="1413211"/>
    <lineage>
        <taxon>Bacteria</taxon>
        <taxon>Bacillati</taxon>
        <taxon>Bacillota</taxon>
        <taxon>Bacilli</taxon>
        <taxon>Bacillales</taxon>
        <taxon>Bacillaceae</taxon>
        <taxon>Tepidibacillus</taxon>
    </lineage>
</organism>
<dbReference type="RefSeq" id="WP_068723252.1">
    <property type="nucleotide sequence ID" value="NZ_LSKU01000001.1"/>
</dbReference>
<comment type="caution">
    <text evidence="9">The sequence shown here is derived from an EMBL/GenBank/DDBJ whole genome shotgun (WGS) entry which is preliminary data.</text>
</comment>
<keyword evidence="10" id="KW-1185">Reference proteome</keyword>
<evidence type="ECO:0000256" key="3">
    <source>
        <dbReference type="ARBA" id="ARBA00007171"/>
    </source>
</evidence>
<gene>
    <name evidence="9" type="ORF">U473_03200</name>
</gene>
<evidence type="ECO:0000313" key="9">
    <source>
        <dbReference type="EMBL" id="KXG43138.1"/>
    </source>
</evidence>